<evidence type="ECO:0000256" key="1">
    <source>
        <dbReference type="SAM" id="SignalP"/>
    </source>
</evidence>
<comment type="caution">
    <text evidence="3">The sequence shown here is derived from an EMBL/GenBank/DDBJ whole genome shotgun (WGS) entry which is preliminary data.</text>
</comment>
<organism evidence="3 4">
    <name type="scientific">Falsiroseomonas selenitidurans</name>
    <dbReference type="NCBI Taxonomy" id="2716335"/>
    <lineage>
        <taxon>Bacteria</taxon>
        <taxon>Pseudomonadati</taxon>
        <taxon>Pseudomonadota</taxon>
        <taxon>Alphaproteobacteria</taxon>
        <taxon>Acetobacterales</taxon>
        <taxon>Roseomonadaceae</taxon>
        <taxon>Falsiroseomonas</taxon>
    </lineage>
</organism>
<evidence type="ECO:0000313" key="4">
    <source>
        <dbReference type="Proteomes" id="UP000787635"/>
    </source>
</evidence>
<dbReference type="EMBL" id="JAAVNE010000029">
    <property type="protein sequence ID" value="NKC32577.1"/>
    <property type="molecule type" value="Genomic_DNA"/>
</dbReference>
<feature type="signal peptide" evidence="1">
    <location>
        <begin position="1"/>
        <end position="42"/>
    </location>
</feature>
<protein>
    <submittedName>
        <fullName evidence="3">DUF2272 domain-containing protein</fullName>
    </submittedName>
</protein>
<gene>
    <name evidence="3" type="ORF">HEQ75_17050</name>
</gene>
<reference evidence="3 4" key="1">
    <citation type="submission" date="2020-03" db="EMBL/GenBank/DDBJ databases">
        <title>Roseomonas selenitidurans sp. nov. isolated from urban soil.</title>
        <authorList>
            <person name="Liu H."/>
        </authorList>
    </citation>
    <scope>NUCLEOTIDE SEQUENCE [LARGE SCALE GENOMIC DNA]</scope>
    <source>
        <strain evidence="3 4">BU-1</strain>
    </source>
</reference>
<proteinExistence type="predicted"/>
<feature type="domain" description="DUF2272" evidence="2">
    <location>
        <begin position="86"/>
        <end position="256"/>
    </location>
</feature>
<keyword evidence="1" id="KW-0732">Signal</keyword>
<evidence type="ECO:0000259" key="2">
    <source>
        <dbReference type="Pfam" id="PF10030"/>
    </source>
</evidence>
<feature type="chain" id="PRO_5045185391" evidence="1">
    <location>
        <begin position="43"/>
        <end position="289"/>
    </location>
</feature>
<dbReference type="Pfam" id="PF10030">
    <property type="entry name" value="DUF2272"/>
    <property type="match status" value="1"/>
</dbReference>
<evidence type="ECO:0000313" key="3">
    <source>
        <dbReference type="EMBL" id="NKC32577.1"/>
    </source>
</evidence>
<sequence length="289" mass="30872">MRRSCGWRRPLRRAGEVRRWLALAAVAWLAACAAPAPPPALAPPLSYPPAAAERALRLALAEWRDWGGLAREAWSAPSTAPPPESQTANFPRVLAYWRAVEDDEGAIRDNRPIYAAALSGMTSTALWSEPAWSAAFISWVFRSAGVDAREFPPNATHSLYLDALMADAAAFPATAPFLPQAPEAHAPRPGDLVCLDRSRAPLGHWTQRRAEAGIPRPMHCDIVTAALPGVVEVVGGNVSDSVTLTRYPADAAGRLLPAPPGGTPVLVVMESRLGRLPPFAPGPQISATR</sequence>
<dbReference type="PROSITE" id="PS51257">
    <property type="entry name" value="PROKAR_LIPOPROTEIN"/>
    <property type="match status" value="1"/>
</dbReference>
<dbReference type="Proteomes" id="UP000787635">
    <property type="component" value="Unassembled WGS sequence"/>
</dbReference>
<dbReference type="InterPro" id="IPR019262">
    <property type="entry name" value="DUF2272"/>
</dbReference>
<name>A0ABX1EA06_9PROT</name>
<keyword evidence="4" id="KW-1185">Reference proteome</keyword>
<accession>A0ABX1EA06</accession>